<dbReference type="GO" id="GO:0005737">
    <property type="term" value="C:cytoplasm"/>
    <property type="evidence" value="ECO:0007669"/>
    <property type="project" value="TreeGrafter"/>
</dbReference>
<evidence type="ECO:0000313" key="2">
    <source>
        <dbReference type="Proteomes" id="UP000008312"/>
    </source>
</evidence>
<sequence>MKEDNLNSFRDAFSSTRRKPDLSKASKFTNKVKVFTADQCDSLVTQLDSLSLSKYDNEIVKAFFQNLAENKKMKNSDAIWFAKFAAELIRRYPSTVPMFEEEFNTVFAQYKAQPKQPVNRMLFYVYCELCLFGCIGKENVIGKVLRLFSETSQNPSVTQLMILFAVQYGFEFIGVYPTYLISELVIQEVLQNYAPLIQPSLQGRFLSLFADYHSALVKKGNEVWELQSQYHRDALHQTALRGMVSEELEAKEKDATQQMKELKNQSDFWNSIIRRISVLSKALNLEEPQYIEKDVQTRSGFEVVPRGFCDLVADGFGP</sequence>
<organism evidence="1">
    <name type="scientific">Blastocystis hominis</name>
    <dbReference type="NCBI Taxonomy" id="12968"/>
    <lineage>
        <taxon>Eukaryota</taxon>
        <taxon>Sar</taxon>
        <taxon>Stramenopiles</taxon>
        <taxon>Bigyra</taxon>
        <taxon>Opalozoa</taxon>
        <taxon>Opalinata</taxon>
        <taxon>Blastocystidae</taxon>
        <taxon>Blastocystis</taxon>
    </lineage>
</organism>
<dbReference type="Proteomes" id="UP000008312">
    <property type="component" value="Unassembled WGS sequence"/>
</dbReference>
<dbReference type="InterPro" id="IPR039762">
    <property type="entry name" value="Nmd2/UPF2"/>
</dbReference>
<gene>
    <name evidence="1" type="ORF">GSBLH_T00006877001</name>
</gene>
<keyword evidence="2" id="KW-1185">Reference proteome</keyword>
<accession>D8MAL4</accession>
<dbReference type="PANTHER" id="PTHR12839">
    <property type="entry name" value="NONSENSE-MEDIATED MRNA DECAY PROTEIN 2 UP-FRAMESHIFT SUPPRESSOR 2"/>
    <property type="match status" value="1"/>
</dbReference>
<name>D8MAL4_BLAHO</name>
<dbReference type="GO" id="GO:0035145">
    <property type="term" value="C:exon-exon junction complex"/>
    <property type="evidence" value="ECO:0007669"/>
    <property type="project" value="TreeGrafter"/>
</dbReference>
<dbReference type="PANTHER" id="PTHR12839:SF7">
    <property type="entry name" value="REGULATOR OF NONSENSE TRANSCRIPTS 2"/>
    <property type="match status" value="1"/>
</dbReference>
<reference evidence="1" key="1">
    <citation type="submission" date="2010-02" db="EMBL/GenBank/DDBJ databases">
        <title>Sequencing and annotation of the Blastocystis hominis genome.</title>
        <authorList>
            <person name="Wincker P."/>
        </authorList>
    </citation>
    <scope>NUCLEOTIDE SEQUENCE</scope>
    <source>
        <strain evidence="1">Singapore isolate B</strain>
    </source>
</reference>
<dbReference type="Gene3D" id="1.25.40.180">
    <property type="match status" value="1"/>
</dbReference>
<evidence type="ECO:0008006" key="3">
    <source>
        <dbReference type="Google" id="ProtNLM"/>
    </source>
</evidence>
<dbReference type="InParanoid" id="D8MAL4"/>
<dbReference type="GO" id="GO:0000184">
    <property type="term" value="P:nuclear-transcribed mRNA catabolic process, nonsense-mediated decay"/>
    <property type="evidence" value="ECO:0007669"/>
    <property type="project" value="InterPro"/>
</dbReference>
<dbReference type="GeneID" id="24923001"/>
<protein>
    <recommendedName>
        <fullName evidence="3">MIF4G domain-containing protein</fullName>
    </recommendedName>
</protein>
<proteinExistence type="predicted"/>
<dbReference type="OrthoDB" id="27832at2759"/>
<dbReference type="RefSeq" id="XP_012899151.1">
    <property type="nucleotide sequence ID" value="XM_013043697.1"/>
</dbReference>
<dbReference type="AlphaFoldDB" id="D8MAL4"/>
<dbReference type="EMBL" id="FN668690">
    <property type="protein sequence ID" value="CBK25103.2"/>
    <property type="molecule type" value="Genomic_DNA"/>
</dbReference>
<evidence type="ECO:0000313" key="1">
    <source>
        <dbReference type="EMBL" id="CBK25103.2"/>
    </source>
</evidence>